<evidence type="ECO:0000256" key="2">
    <source>
        <dbReference type="ARBA" id="ARBA00022692"/>
    </source>
</evidence>
<keyword evidence="3 6" id="KW-0187">Copper transport</keyword>
<dbReference type="EMBL" id="QGNW01000684">
    <property type="protein sequence ID" value="RVW65864.1"/>
    <property type="molecule type" value="Genomic_DNA"/>
</dbReference>
<name>A0A438G0Y9_VITVI</name>
<evidence type="ECO:0000313" key="8">
    <source>
        <dbReference type="Proteomes" id="UP000288805"/>
    </source>
</evidence>
<dbReference type="InterPro" id="IPR007274">
    <property type="entry name" value="Cop_transporter"/>
</dbReference>
<comment type="similarity">
    <text evidence="1 6">Belongs to the copper transporter (Ctr) (TC 1.A.56) family. SLC31A subfamily.</text>
</comment>
<proteinExistence type="inferred from homology"/>
<evidence type="ECO:0000256" key="5">
    <source>
        <dbReference type="ARBA" id="ARBA00023136"/>
    </source>
</evidence>
<keyword evidence="6" id="KW-0186">Copper</keyword>
<keyword evidence="6" id="KW-0406">Ion transport</keyword>
<keyword evidence="2 6" id="KW-0812">Transmembrane</keyword>
<evidence type="ECO:0000256" key="4">
    <source>
        <dbReference type="ARBA" id="ARBA00022989"/>
    </source>
</evidence>
<dbReference type="PANTHER" id="PTHR12483:SF24">
    <property type="entry name" value="COPPER TRANSPORTER 2-RELATED"/>
    <property type="match status" value="1"/>
</dbReference>
<organism evidence="7 8">
    <name type="scientific">Vitis vinifera</name>
    <name type="common">Grape</name>
    <dbReference type="NCBI Taxonomy" id="29760"/>
    <lineage>
        <taxon>Eukaryota</taxon>
        <taxon>Viridiplantae</taxon>
        <taxon>Streptophyta</taxon>
        <taxon>Embryophyta</taxon>
        <taxon>Tracheophyta</taxon>
        <taxon>Spermatophyta</taxon>
        <taxon>Magnoliopsida</taxon>
        <taxon>eudicotyledons</taxon>
        <taxon>Gunneridae</taxon>
        <taxon>Pentapetalae</taxon>
        <taxon>rosids</taxon>
        <taxon>Vitales</taxon>
        <taxon>Vitaceae</taxon>
        <taxon>Viteae</taxon>
        <taxon>Vitis</taxon>
    </lineage>
</organism>
<evidence type="ECO:0000313" key="7">
    <source>
        <dbReference type="EMBL" id="RVW65864.1"/>
    </source>
</evidence>
<dbReference type="PANTHER" id="PTHR12483">
    <property type="entry name" value="SOLUTE CARRIER FAMILY 31 COPPER TRANSPORTERS"/>
    <property type="match status" value="1"/>
</dbReference>
<comment type="caution">
    <text evidence="7">The sequence shown here is derived from an EMBL/GenBank/DDBJ whole genome shotgun (WGS) entry which is preliminary data.</text>
</comment>
<dbReference type="Pfam" id="PF04145">
    <property type="entry name" value="Ctr"/>
    <property type="match status" value="1"/>
</dbReference>
<sequence>MYVIALIVILVMAIIMEWLSHCQLIKPRSTHVTAGLVQTLLHAVRISLAYMVMLALMVFNGGVFLVAVAGQVVRFLVFESRVIKKSEMVSLEKTSDLLLMSS</sequence>
<comment type="subcellular location">
    <subcellularLocation>
        <location evidence="6">Membrane</location>
        <topology evidence="6">Multi-pass membrane protein</topology>
    </subcellularLocation>
</comment>
<evidence type="ECO:0000256" key="1">
    <source>
        <dbReference type="ARBA" id="ARBA00006921"/>
    </source>
</evidence>
<feature type="transmembrane region" description="Helical" evidence="6">
    <location>
        <begin position="46"/>
        <end position="77"/>
    </location>
</feature>
<evidence type="ECO:0000256" key="3">
    <source>
        <dbReference type="ARBA" id="ARBA00022796"/>
    </source>
</evidence>
<protein>
    <recommendedName>
        <fullName evidence="6">Copper transport protein</fullName>
    </recommendedName>
</protein>
<dbReference type="Proteomes" id="UP000288805">
    <property type="component" value="Unassembled WGS sequence"/>
</dbReference>
<keyword evidence="5 6" id="KW-0472">Membrane</keyword>
<gene>
    <name evidence="7" type="primary">COPT2</name>
    <name evidence="7" type="ORF">CK203_007550</name>
</gene>
<evidence type="ECO:0000256" key="6">
    <source>
        <dbReference type="RuleBase" id="RU367022"/>
    </source>
</evidence>
<dbReference type="GO" id="GO:0016020">
    <property type="term" value="C:membrane"/>
    <property type="evidence" value="ECO:0007669"/>
    <property type="project" value="UniProtKB-SubCell"/>
</dbReference>
<dbReference type="AlphaFoldDB" id="A0A438G0Y9"/>
<reference evidence="7 8" key="1">
    <citation type="journal article" date="2018" name="PLoS Genet.">
        <title>Population sequencing reveals clonal diversity and ancestral inbreeding in the grapevine cultivar Chardonnay.</title>
        <authorList>
            <person name="Roach M.J."/>
            <person name="Johnson D.L."/>
            <person name="Bohlmann J."/>
            <person name="van Vuuren H.J."/>
            <person name="Jones S.J."/>
            <person name="Pretorius I.S."/>
            <person name="Schmidt S.A."/>
            <person name="Borneman A.R."/>
        </authorList>
    </citation>
    <scope>NUCLEOTIDE SEQUENCE [LARGE SCALE GENOMIC DNA]</scope>
    <source>
        <strain evidence="8">cv. Chardonnay</strain>
        <tissue evidence="7">Leaf</tissue>
    </source>
</reference>
<dbReference type="GO" id="GO:0005375">
    <property type="term" value="F:copper ion transmembrane transporter activity"/>
    <property type="evidence" value="ECO:0007669"/>
    <property type="project" value="UniProtKB-UniRule"/>
</dbReference>
<accession>A0A438G0Y9</accession>
<keyword evidence="4 6" id="KW-1133">Transmembrane helix</keyword>
<keyword evidence="6" id="KW-0813">Transport</keyword>